<dbReference type="GO" id="GO:0020037">
    <property type="term" value="F:heme binding"/>
    <property type="evidence" value="ECO:0007669"/>
    <property type="project" value="InterPro"/>
</dbReference>
<accession>A0AAW8F4A8</accession>
<sequence>MAVMPTCPAPYDPLDDATLIDPYPVLAVLRIQAPVVWHAQMECWLVTRYTDCVRVLRDHEHFARDPRRLGRPVPESSLSVQVLDPPHQATVRSRFMGALHAQDLPALQERARQDIGARLDRLASQPTWEAMRELAQPVALAAIADLLGVSPPSVSEWAPVSDTIMRSMDGGLNPELIEPGRQAKQSLSDLVESWFQDSGHPTGLLGHVRARTDEADPELERYVRHTARVMFQGGYSTLAAAIGNAIDTLARRPVAPSPRRPARATGGTPPAGHRRGRTGPLRRPRTGDHPPDRCRRHVRRHHRPTR</sequence>
<dbReference type="SUPFAM" id="SSF48264">
    <property type="entry name" value="Cytochrome P450"/>
    <property type="match status" value="1"/>
</dbReference>
<protein>
    <submittedName>
        <fullName evidence="3">Cytochrome P450</fullName>
    </submittedName>
</protein>
<evidence type="ECO:0000256" key="2">
    <source>
        <dbReference type="SAM" id="MobiDB-lite"/>
    </source>
</evidence>
<dbReference type="EMBL" id="JAUSZV010000001">
    <property type="protein sequence ID" value="MDQ0904090.1"/>
    <property type="molecule type" value="Genomic_DNA"/>
</dbReference>
<dbReference type="Proteomes" id="UP001234216">
    <property type="component" value="Unassembled WGS sequence"/>
</dbReference>
<dbReference type="AlphaFoldDB" id="A0AAW8F4A8"/>
<proteinExistence type="inferred from homology"/>
<dbReference type="GO" id="GO:0016705">
    <property type="term" value="F:oxidoreductase activity, acting on paired donors, with incorporation or reduction of molecular oxygen"/>
    <property type="evidence" value="ECO:0007669"/>
    <property type="project" value="InterPro"/>
</dbReference>
<name>A0AAW8F4A8_9ACTN</name>
<dbReference type="RefSeq" id="WP_306971591.1">
    <property type="nucleotide sequence ID" value="NZ_JAUSZV010000001.1"/>
</dbReference>
<reference evidence="3" key="1">
    <citation type="submission" date="2023-07" db="EMBL/GenBank/DDBJ databases">
        <title>Comparative genomics of wheat-associated soil bacteria to identify genetic determinants of phenazine resistance.</title>
        <authorList>
            <person name="Mouncey N."/>
        </authorList>
    </citation>
    <scope>NUCLEOTIDE SEQUENCE</scope>
    <source>
        <strain evidence="3">V4I22</strain>
    </source>
</reference>
<dbReference type="GO" id="GO:0005506">
    <property type="term" value="F:iron ion binding"/>
    <property type="evidence" value="ECO:0007669"/>
    <property type="project" value="InterPro"/>
</dbReference>
<comment type="caution">
    <text evidence="3">The sequence shown here is derived from an EMBL/GenBank/DDBJ whole genome shotgun (WGS) entry which is preliminary data.</text>
</comment>
<evidence type="ECO:0000313" key="3">
    <source>
        <dbReference type="EMBL" id="MDQ0904090.1"/>
    </source>
</evidence>
<dbReference type="Gene3D" id="1.10.630.10">
    <property type="entry name" value="Cytochrome P450"/>
    <property type="match status" value="1"/>
</dbReference>
<evidence type="ECO:0000256" key="1">
    <source>
        <dbReference type="ARBA" id="ARBA00010617"/>
    </source>
</evidence>
<organism evidence="3 4">
    <name type="scientific">Streptomyces canus</name>
    <dbReference type="NCBI Taxonomy" id="58343"/>
    <lineage>
        <taxon>Bacteria</taxon>
        <taxon>Bacillati</taxon>
        <taxon>Actinomycetota</taxon>
        <taxon>Actinomycetes</taxon>
        <taxon>Kitasatosporales</taxon>
        <taxon>Streptomycetaceae</taxon>
        <taxon>Streptomyces</taxon>
        <taxon>Streptomyces aurantiacus group</taxon>
    </lineage>
</organism>
<dbReference type="PANTHER" id="PTHR46696">
    <property type="entry name" value="P450, PUTATIVE (EUROFUNG)-RELATED"/>
    <property type="match status" value="1"/>
</dbReference>
<dbReference type="PANTHER" id="PTHR46696:SF6">
    <property type="entry name" value="P450, PUTATIVE (EUROFUNG)-RELATED"/>
    <property type="match status" value="1"/>
</dbReference>
<gene>
    <name evidence="3" type="ORF">QFZ22_000075</name>
</gene>
<feature type="compositionally biased region" description="Basic residues" evidence="2">
    <location>
        <begin position="294"/>
        <end position="306"/>
    </location>
</feature>
<dbReference type="GO" id="GO:0004497">
    <property type="term" value="F:monooxygenase activity"/>
    <property type="evidence" value="ECO:0007669"/>
    <property type="project" value="InterPro"/>
</dbReference>
<evidence type="ECO:0000313" key="4">
    <source>
        <dbReference type="Proteomes" id="UP001234216"/>
    </source>
</evidence>
<feature type="region of interest" description="Disordered" evidence="2">
    <location>
        <begin position="252"/>
        <end position="306"/>
    </location>
</feature>
<comment type="similarity">
    <text evidence="1">Belongs to the cytochrome P450 family.</text>
</comment>
<dbReference type="InterPro" id="IPR036396">
    <property type="entry name" value="Cyt_P450_sf"/>
</dbReference>
<feature type="compositionally biased region" description="Basic residues" evidence="2">
    <location>
        <begin position="272"/>
        <end position="284"/>
    </location>
</feature>